<dbReference type="RefSeq" id="WP_311953203.1">
    <property type="nucleotide sequence ID" value="NZ_JAVLVU010000001.1"/>
</dbReference>
<sequence length="459" mass="48774">MANNFRVPATTNGINYYISKAGNDANDGLTPDTPKLTYSGVRAAIVALQSPTVVKIIIGTGTYEEGVSGTPNIAMGSTMVGDGNVVFKGTGASTFSFNATQGITLNNLTLKDYGTISLNGGLSDCVFYNISNQLILALSSIATRCKFISIINQTAIFQYNYCLFIDVNLSGNNSFFTNSYFNSNSRITLQSLNQVTAANIDYNNIMGMVRVLSTGTYKSLSTFKADNPGYFLNSFSAPPLFNNAAKLDFTLLPESLHLGAAQNGVDNIGGTLLATALATDTSSEWKPDNDAIISNSNNTPDLVFSGTDLVLAPGKVWGQITSAPILAAANPVQIQSINYNGFLLFNKSTSGGSTSNNNVPDSAVYAGNNSTGAGNPDRLSYEMRWTDADAKPNATTNTDWISTPLVSAGTFISFEWNVQPLFDSAGIGNGSSLFNKNASPSPVNAKWVQIRVTLTNQYV</sequence>
<protein>
    <recommendedName>
        <fullName evidence="3">DUF1565 domain-containing protein</fullName>
    </recommendedName>
</protein>
<accession>A0ABU3H2F5</accession>
<evidence type="ECO:0000313" key="2">
    <source>
        <dbReference type="Proteomes" id="UP001258315"/>
    </source>
</evidence>
<comment type="caution">
    <text evidence="1">The sequence shown here is derived from an EMBL/GenBank/DDBJ whole genome shotgun (WGS) entry which is preliminary data.</text>
</comment>
<dbReference type="EMBL" id="JAVLVU010000001">
    <property type="protein sequence ID" value="MDT3405095.1"/>
    <property type="molecule type" value="Genomic_DNA"/>
</dbReference>
<name>A0ABU3H2F5_9SPHI</name>
<evidence type="ECO:0008006" key="3">
    <source>
        <dbReference type="Google" id="ProtNLM"/>
    </source>
</evidence>
<dbReference type="Proteomes" id="UP001258315">
    <property type="component" value="Unassembled WGS sequence"/>
</dbReference>
<gene>
    <name evidence="1" type="ORF">QE417_004167</name>
</gene>
<organism evidence="1 2">
    <name type="scientific">Mucilaginibacter terrae</name>
    <dbReference type="NCBI Taxonomy" id="1955052"/>
    <lineage>
        <taxon>Bacteria</taxon>
        <taxon>Pseudomonadati</taxon>
        <taxon>Bacteroidota</taxon>
        <taxon>Sphingobacteriia</taxon>
        <taxon>Sphingobacteriales</taxon>
        <taxon>Sphingobacteriaceae</taxon>
        <taxon>Mucilaginibacter</taxon>
    </lineage>
</organism>
<reference evidence="2" key="1">
    <citation type="submission" date="2023-07" db="EMBL/GenBank/DDBJ databases">
        <title>Functional and genomic diversity of the sorghum phyllosphere microbiome.</title>
        <authorList>
            <person name="Shade A."/>
        </authorList>
    </citation>
    <scope>NUCLEOTIDE SEQUENCE [LARGE SCALE GENOMIC DNA]</scope>
    <source>
        <strain evidence="2">SORGH_AS_0422</strain>
    </source>
</reference>
<keyword evidence="2" id="KW-1185">Reference proteome</keyword>
<evidence type="ECO:0000313" key="1">
    <source>
        <dbReference type="EMBL" id="MDT3405095.1"/>
    </source>
</evidence>
<proteinExistence type="predicted"/>